<feature type="transmembrane region" description="Helical" evidence="1">
    <location>
        <begin position="73"/>
        <end position="97"/>
    </location>
</feature>
<evidence type="ECO:0000313" key="2">
    <source>
        <dbReference type="EMBL" id="MFC6080900.1"/>
    </source>
</evidence>
<dbReference type="InterPro" id="IPR056964">
    <property type="entry name" value="Phage_holin"/>
</dbReference>
<keyword evidence="1" id="KW-0812">Transmembrane</keyword>
<name>A0ABW1ND73_9ACTN</name>
<feature type="transmembrane region" description="Helical" evidence="1">
    <location>
        <begin position="6"/>
        <end position="30"/>
    </location>
</feature>
<gene>
    <name evidence="2" type="ORF">ACFP1K_06990</name>
</gene>
<dbReference type="Pfam" id="PF23778">
    <property type="entry name" value="Phage_holin_2"/>
    <property type="match status" value="1"/>
</dbReference>
<evidence type="ECO:0008006" key="4">
    <source>
        <dbReference type="Google" id="ProtNLM"/>
    </source>
</evidence>
<keyword evidence="3" id="KW-1185">Reference proteome</keyword>
<dbReference type="Proteomes" id="UP001596137">
    <property type="component" value="Unassembled WGS sequence"/>
</dbReference>
<proteinExistence type="predicted"/>
<comment type="caution">
    <text evidence="2">The sequence shown here is derived from an EMBL/GenBank/DDBJ whole genome shotgun (WGS) entry which is preliminary data.</text>
</comment>
<reference evidence="3" key="1">
    <citation type="journal article" date="2019" name="Int. J. Syst. Evol. Microbiol.">
        <title>The Global Catalogue of Microorganisms (GCM) 10K type strain sequencing project: providing services to taxonomists for standard genome sequencing and annotation.</title>
        <authorList>
            <consortium name="The Broad Institute Genomics Platform"/>
            <consortium name="The Broad Institute Genome Sequencing Center for Infectious Disease"/>
            <person name="Wu L."/>
            <person name="Ma J."/>
        </authorList>
    </citation>
    <scope>NUCLEOTIDE SEQUENCE [LARGE SCALE GENOMIC DNA]</scope>
    <source>
        <strain evidence="3">JCM 30346</strain>
    </source>
</reference>
<keyword evidence="1" id="KW-1133">Transmembrane helix</keyword>
<organism evidence="2 3">
    <name type="scientific">Sphaerisporangium aureirubrum</name>
    <dbReference type="NCBI Taxonomy" id="1544736"/>
    <lineage>
        <taxon>Bacteria</taxon>
        <taxon>Bacillati</taxon>
        <taxon>Actinomycetota</taxon>
        <taxon>Actinomycetes</taxon>
        <taxon>Streptosporangiales</taxon>
        <taxon>Streptosporangiaceae</taxon>
        <taxon>Sphaerisporangium</taxon>
    </lineage>
</organism>
<dbReference type="RefSeq" id="WP_380748169.1">
    <property type="nucleotide sequence ID" value="NZ_JBHSRF010000007.1"/>
</dbReference>
<keyword evidence="1" id="KW-0472">Membrane</keyword>
<feature type="transmembrane region" description="Helical" evidence="1">
    <location>
        <begin position="42"/>
        <end position="61"/>
    </location>
</feature>
<evidence type="ECO:0000313" key="3">
    <source>
        <dbReference type="Proteomes" id="UP001596137"/>
    </source>
</evidence>
<evidence type="ECO:0000256" key="1">
    <source>
        <dbReference type="SAM" id="Phobius"/>
    </source>
</evidence>
<dbReference type="EMBL" id="JBHSRF010000007">
    <property type="protein sequence ID" value="MFC6080900.1"/>
    <property type="molecule type" value="Genomic_DNA"/>
</dbReference>
<protein>
    <recommendedName>
        <fullName evidence="4">DUF2809 domain-containing protein</fullName>
    </recommendedName>
</protein>
<accession>A0ABW1ND73</accession>
<sequence>MADAVYLIGTVLVIISAVLADGCVAAQMLLARWWLTPQGRHVFVFQGALALTLDLWGLRALTSPRAAAPPVDWFLIARTAAFALIPIALGWRLIIIIRTWRTGRRNRKESG</sequence>